<comment type="caution">
    <text evidence="2">The sequence shown here is derived from an EMBL/GenBank/DDBJ whole genome shotgun (WGS) entry which is preliminary data.</text>
</comment>
<evidence type="ECO:0000313" key="2">
    <source>
        <dbReference type="EMBL" id="KAK8727186.1"/>
    </source>
</evidence>
<dbReference type="Proteomes" id="UP001445076">
    <property type="component" value="Unassembled WGS sequence"/>
</dbReference>
<name>A0AAW0WIW0_CHEQU</name>
<sequence length="472" mass="51533">MATPPHKEIQQIRGKKKNFFLKEARRVVSQVSGVPGKDWLAAIAKYAAENELHLQIFPERNILHRKIMEEHESQLGSFFKGLVEKYLELYTSELGMSATLLFNFVGYVGKTLCGETKLSDIWLPMIAGEDKEAARHVGNMYGLALMYQVEKLIEKEKQSVAGKDEAFCQTVRLDDYTSVSLTPRNTVTSARERKHHGLKLQPSLATEVDKADPLPAITSSLSGKSRRTCKRRCVSEKHRNFSIDTPIVSLECVTSAESVILTPSDASSDSLTNISPRVSLSVCTSLAVSSTNSASPVNPAVSISTSIGQFTSDPADSLATPCNTSTVSSTSSEHHSSPCISTTPAPKCTNLVSTSVTRIKTRSATKRISSTVQRASRRLGPSVDRTPSRLPTSRTATLPKDATRGKCSTSTKRIRPKNALPVKRKTFVPSNKPVKGTSSAQRKTSIKRKSLTTADNSTRSGRIPKKKTVLDL</sequence>
<feature type="region of interest" description="Disordered" evidence="1">
    <location>
        <begin position="316"/>
        <end position="344"/>
    </location>
</feature>
<reference evidence="2 3" key="1">
    <citation type="journal article" date="2024" name="BMC Genomics">
        <title>Genome assembly of redclaw crayfish (Cherax quadricarinatus) provides insights into its immune adaptation and hypoxia tolerance.</title>
        <authorList>
            <person name="Liu Z."/>
            <person name="Zheng J."/>
            <person name="Li H."/>
            <person name="Fang K."/>
            <person name="Wang S."/>
            <person name="He J."/>
            <person name="Zhou D."/>
            <person name="Weng S."/>
            <person name="Chi M."/>
            <person name="Gu Z."/>
            <person name="He J."/>
            <person name="Li F."/>
            <person name="Wang M."/>
        </authorList>
    </citation>
    <scope>NUCLEOTIDE SEQUENCE [LARGE SCALE GENOMIC DNA]</scope>
    <source>
        <strain evidence="2">ZL_2023a</strain>
    </source>
</reference>
<feature type="compositionally biased region" description="Basic residues" evidence="1">
    <location>
        <begin position="462"/>
        <end position="472"/>
    </location>
</feature>
<feature type="compositionally biased region" description="Low complexity" evidence="1">
    <location>
        <begin position="320"/>
        <end position="342"/>
    </location>
</feature>
<organism evidence="2 3">
    <name type="scientific">Cherax quadricarinatus</name>
    <name type="common">Australian red claw crayfish</name>
    <dbReference type="NCBI Taxonomy" id="27406"/>
    <lineage>
        <taxon>Eukaryota</taxon>
        <taxon>Metazoa</taxon>
        <taxon>Ecdysozoa</taxon>
        <taxon>Arthropoda</taxon>
        <taxon>Crustacea</taxon>
        <taxon>Multicrustacea</taxon>
        <taxon>Malacostraca</taxon>
        <taxon>Eumalacostraca</taxon>
        <taxon>Eucarida</taxon>
        <taxon>Decapoda</taxon>
        <taxon>Pleocyemata</taxon>
        <taxon>Astacidea</taxon>
        <taxon>Parastacoidea</taxon>
        <taxon>Parastacidae</taxon>
        <taxon>Cherax</taxon>
    </lineage>
</organism>
<proteinExistence type="predicted"/>
<evidence type="ECO:0000256" key="1">
    <source>
        <dbReference type="SAM" id="MobiDB-lite"/>
    </source>
</evidence>
<feature type="compositionally biased region" description="Polar residues" evidence="1">
    <location>
        <begin position="451"/>
        <end position="460"/>
    </location>
</feature>
<dbReference type="AlphaFoldDB" id="A0AAW0WIW0"/>
<gene>
    <name evidence="2" type="ORF">OTU49_009738</name>
</gene>
<protein>
    <submittedName>
        <fullName evidence="2">Uncharacterized protein</fullName>
    </submittedName>
</protein>
<evidence type="ECO:0000313" key="3">
    <source>
        <dbReference type="Proteomes" id="UP001445076"/>
    </source>
</evidence>
<dbReference type="EMBL" id="JARKIK010000076">
    <property type="protein sequence ID" value="KAK8727186.1"/>
    <property type="molecule type" value="Genomic_DNA"/>
</dbReference>
<accession>A0AAW0WIW0</accession>
<feature type="region of interest" description="Disordered" evidence="1">
    <location>
        <begin position="360"/>
        <end position="472"/>
    </location>
</feature>
<keyword evidence="3" id="KW-1185">Reference proteome</keyword>
<feature type="compositionally biased region" description="Basic residues" evidence="1">
    <location>
        <begin position="412"/>
        <end position="426"/>
    </location>
</feature>